<feature type="region of interest" description="Disordered" evidence="1">
    <location>
        <begin position="1"/>
        <end position="43"/>
    </location>
</feature>
<evidence type="ECO:0000313" key="3">
    <source>
        <dbReference type="Proteomes" id="UP001189429"/>
    </source>
</evidence>
<reference evidence="2" key="1">
    <citation type="submission" date="2023-10" db="EMBL/GenBank/DDBJ databases">
        <authorList>
            <person name="Chen Y."/>
            <person name="Shah S."/>
            <person name="Dougan E. K."/>
            <person name="Thang M."/>
            <person name="Chan C."/>
        </authorList>
    </citation>
    <scope>NUCLEOTIDE SEQUENCE [LARGE SCALE GENOMIC DNA]</scope>
</reference>
<feature type="compositionally biased region" description="Low complexity" evidence="1">
    <location>
        <begin position="1863"/>
        <end position="1873"/>
    </location>
</feature>
<feature type="compositionally biased region" description="Gly residues" evidence="1">
    <location>
        <begin position="1850"/>
        <end position="1859"/>
    </location>
</feature>
<dbReference type="EMBL" id="CAUYUJ010014671">
    <property type="protein sequence ID" value="CAK0844509.1"/>
    <property type="molecule type" value="Genomic_DNA"/>
</dbReference>
<feature type="region of interest" description="Disordered" evidence="1">
    <location>
        <begin position="787"/>
        <end position="818"/>
    </location>
</feature>
<feature type="region of interest" description="Disordered" evidence="1">
    <location>
        <begin position="1222"/>
        <end position="1260"/>
    </location>
</feature>
<feature type="compositionally biased region" description="Basic and acidic residues" evidence="1">
    <location>
        <begin position="70"/>
        <end position="82"/>
    </location>
</feature>
<feature type="region of interest" description="Disordered" evidence="1">
    <location>
        <begin position="326"/>
        <end position="421"/>
    </location>
</feature>
<feature type="compositionally biased region" description="Low complexity" evidence="1">
    <location>
        <begin position="2345"/>
        <end position="2358"/>
    </location>
</feature>
<feature type="region of interest" description="Disordered" evidence="1">
    <location>
        <begin position="928"/>
        <end position="990"/>
    </location>
</feature>
<evidence type="ECO:0000256" key="1">
    <source>
        <dbReference type="SAM" id="MobiDB-lite"/>
    </source>
</evidence>
<feature type="region of interest" description="Disordered" evidence="1">
    <location>
        <begin position="1980"/>
        <end position="2011"/>
    </location>
</feature>
<dbReference type="Proteomes" id="UP001189429">
    <property type="component" value="Unassembled WGS sequence"/>
</dbReference>
<feature type="compositionally biased region" description="Polar residues" evidence="1">
    <location>
        <begin position="2149"/>
        <end position="2159"/>
    </location>
</feature>
<feature type="compositionally biased region" description="Low complexity" evidence="1">
    <location>
        <begin position="217"/>
        <end position="236"/>
    </location>
</feature>
<gene>
    <name evidence="2" type="ORF">PCOR1329_LOCUS38586</name>
</gene>
<feature type="compositionally biased region" description="Gly residues" evidence="1">
    <location>
        <begin position="1829"/>
        <end position="1843"/>
    </location>
</feature>
<feature type="region of interest" description="Disordered" evidence="1">
    <location>
        <begin position="866"/>
        <end position="886"/>
    </location>
</feature>
<feature type="compositionally biased region" description="Basic and acidic residues" evidence="1">
    <location>
        <begin position="1232"/>
        <end position="1259"/>
    </location>
</feature>
<name>A0ABN9TFU2_9DINO</name>
<feature type="region of interest" description="Disordered" evidence="1">
    <location>
        <begin position="1785"/>
        <end position="1878"/>
    </location>
</feature>
<feature type="compositionally biased region" description="Basic and acidic residues" evidence="1">
    <location>
        <begin position="538"/>
        <end position="548"/>
    </location>
</feature>
<feature type="region of interest" description="Disordered" evidence="1">
    <location>
        <begin position="2394"/>
        <end position="2419"/>
    </location>
</feature>
<feature type="region of interest" description="Disordered" evidence="1">
    <location>
        <begin position="2069"/>
        <end position="2110"/>
    </location>
</feature>
<sequence>MPPRCLFRSPGRSAPPAARGECATEHNAPAPPPNFSNVFGRAPEAGWDSSGPFALLGARLKAAPAAGEEAPTREPSNRDRPAECAMRQEPLDDSSLRWPDCGRAPHCFHAGWPAWFRSLRRGLARLRHAGGDASRIEEAACPLFNHGWGDGWSSAARLGQLTDDRLRGDGLPSQGRRRMRCRNFAGAPSSDDGEGPYAGGGPRASKGASAACDRHASAAPRQTAAPAAHARAPNGHAGCWERTRRQHGSQHEVFTCDAAPLAQEAPRPPEDQPLQREARRGDGPHPTSAPLLLAAAALLDWTEAAQWSARHAAQDWWQPTAEALQHSEPAPAELRPGARARRGQPGEGARCDGSQRRRALWTRAPSTPRPSSIGQPAYMANQRDPDDGDDNSSESNSSTDETKHEADNTQAQAQREGPDEESWAALGDINLQHDFQKLVPTLQNVPCFLREETRMSFSISLRRIKWGHDQSNQATGDWPALLREANTTAGARLAPRPATEEQQQEQRREQLCAHVRNGNPSRGRQVLTAAATAPGNRETLDQPRDPTRRPPALSRQLPADLASASARARLNKNKFLACVQSAKTGTAAGPPGVQVEHLKPLLGRTNVDLPPLPSRTRRQFAEQLAAATAPYKFALTTRAGTDCAAMLLRSVLDHDDDAVRISIDGIGAFGHISHRQDPTDLWQDEAGTVHDVPQGEGVGQEGALAAAVFALALHGALEGIGQLGQDAWRGDRAPPDRVIQILGTPLGSPEFVAAHLAGTLHGENKLLDELAHMPDLQCARSDGRAHWQQCQDDTEDSGFNAPPRPHKRTKPKASSGPRAAHWLHALPTTEGRAFKPARFQARAASHPGCRAPPDLLGDNLAACPRTGHLAPDPRPPRLSAAARGTGAPSEVAEISVKGFKLTKGGRDIGSPVILEQGRVGAPESFAAPTATAAGRSQGSTCSGAAHGTADSTREGELQHRLHRRRVTGVTQSHAGKKRDARSAPTPHGPLDLHWESAQLGIEGADREAVGRLFAALTGAFMTSAMTEDTYGSSWHAWPELAPVRRMAAASIDMRARMSVVRSARALIPTDGVEHPHYRESRSRSLVRELRVEAGGGVKTPVKKRSAAPALASLSDKYTRAALRRSCQAAVTTAVLHASCDVNDAGLHRGREGARPPQTPARATLAAPAARLTGTWTTPLAQAATLSTARRCSRVASTPNQGGLSHAPLAACSTASASTLSKSKMPSSAVVHSHPDDQETRPKPVDHERASVRQENDLTRGHLAQRMALGATGEPVAGFTSSVGATSPRSNCSISSTIAHNSDISGGAGQGAAGGTARTARARELGGSKGREMSSLWHCGIEANMGKTEVWNAAGVGPPGIRERGTERDRVWVGDTVAPPRKQGLGLVALGTPIGHAEFVRHHGRSLLADHRVLLHRLSQVGDLQTAWPSTCANPRANFYLRTIAPEDTLEFAEAHDEHMAQVAQLPLCLGGLGLRCAARMAPAAWWASWADCLPKLRERAPALTADICRALDAGAAGFPPGLRQAAKARRQLAQEGYETPTWTALALGARPPPTLDREMGERAHCSQFWTARARNEGDHRAACPTAGVLKKRGAPLEKATAHICREAGARVVENQFLRDLNVDGVGAGDGRRLEVIANSLPLWGGAQLAVDATLVCPLGRGGTAHPRTADDGAWLREARRRKQTTYPELLDARRCRLVVMALEVGGQWSQEALQFVRLLADCKARSPPELLRASVKAAWIQRWTGLVSVAAQRAFAASPLHLPLDGLACDGDEPWLQDVLADARHTEAPERDEAPRPAEPRSEGAEAEAAGCGWLGPAKVRPRRAAGGATAGGGGGRRGGAGLGRPPAGGADGGGGGDGGGRRAAAGPRAAALARREPQRKKIQLEMCRSDDIKLVAAEEQAARCRISAHLGASLKPGERPLYHVKTGRWRVAATLFQGTFRDIEAHAYHEHAETMRQQESFSRRQTYLEDRFYLRRHATGGSAKIEERTTTQPDYQAHNTTDHDSSTPSTRDCIQKLLRAPLGPNTRPDYTNEGATAVMRQAGVGTLETDSPTLQPSARQRARQERCRANASKGTAERCQHEDATSVQWQPTMLPPRPARAGPTRATQNCSYRQCPPATLAHTGSPAAPRNGSHRFYLARKGDEGKPSHQSRAQTGSRSRCRSCPETSTRTALPPWWAEAPPETEAEEAPEKADEEEAPDEAEEGDANDSGSNSSTEETDHEAEPAQAPAPSNGPTEESRAALGGIDFQQELRRFVPTLQNVPRFLRAETRMAFTTALKMIKRGHDQGNQATTHQGWTLFLLASRLLLSKPKGTDAEGRQELLDRAQRFRQGDWLALLHEANTTAGARAAPRPATEEQQQERRREQACAHVRNGNPSRERQVLTAAAIAPGNGETLNRLRDPARRPPTLSRRRPANLDRATDRARLDKTKFLACLRSAKKGTAAGPSGVRVEHLKPLLEHEESMDQLGFAAAALAEARTLEQGDFRVAFLDDVYIKTTWARARAAFDTTTGAIHLHANVDCHLGKCRAYSRGGGAAPPGIGELGQDVWRGDRAPPDRGIKILGTPLGTPEFVAAHLESRLQEERRLLDELAHLPDLQCAWLLLLLCASPRANHLLRTLPPEEIAEYARGHDGDMWATLRRLLGDPAMSQDEERRARALAAMPGRHGGLGLQSAARTSPAAHWGAWADALHMLHQRRPVEAAAIRDLLDGTRPGRRGNLAAAAAAAQLLETEGFRRPSWTDLLQGLRPEAPPRSEAAEPGEWQHGRQFHACSARNTHYRDNVFMPSLTRANQAMLRSGSGPRAAYWLHTLPTTEGHAFKPARFLAALRRRLRLPLPLLPHTCGAAGHPGCRARLDTLGDHLAACPRTGLLARRAKLLERAWARVAREAGGRVVPQQLLRDTNAVVHNPLDRRQLDLVVYGISPNGVPLCCDSTMVSPLRRDGWHRPRTFDTDGAAPLGAERRKRRRYHELTTSHSGRLMVLSCEVGGRWGRDSLQLVRLIAKQKARAAPALLRRSAELAYTNRWWGFLSVAAQDSLMATLTGDGYLALGGAAGEDDLDLAEVLLADSAGPPASRLPARP</sequence>
<accession>A0ABN9TFU2</accession>
<feature type="region of interest" description="Disordered" evidence="1">
    <location>
        <begin position="259"/>
        <end position="289"/>
    </location>
</feature>
<protein>
    <submittedName>
        <fullName evidence="2">Uncharacterized protein</fullName>
    </submittedName>
</protein>
<proteinExistence type="predicted"/>
<feature type="region of interest" description="Disordered" evidence="1">
    <location>
        <begin position="163"/>
        <end position="236"/>
    </location>
</feature>
<feature type="compositionally biased region" description="Acidic residues" evidence="1">
    <location>
        <begin position="2183"/>
        <end position="2208"/>
    </location>
</feature>
<feature type="compositionally biased region" description="Basic and acidic residues" evidence="1">
    <location>
        <begin position="2076"/>
        <end position="2085"/>
    </location>
</feature>
<feature type="region of interest" description="Disordered" evidence="1">
    <location>
        <begin position="2345"/>
        <end position="2366"/>
    </location>
</feature>
<feature type="region of interest" description="Disordered" evidence="1">
    <location>
        <begin position="529"/>
        <end position="557"/>
    </location>
</feature>
<feature type="compositionally biased region" description="Polar residues" evidence="1">
    <location>
        <begin position="1991"/>
        <end position="2000"/>
    </location>
</feature>
<feature type="region of interest" description="Disordered" evidence="1">
    <location>
        <begin position="2141"/>
        <end position="2241"/>
    </location>
</feature>
<feature type="region of interest" description="Disordered" evidence="1">
    <location>
        <begin position="61"/>
        <end position="89"/>
    </location>
</feature>
<feature type="compositionally biased region" description="Basic and acidic residues" evidence="1">
    <location>
        <begin position="267"/>
        <end position="283"/>
    </location>
</feature>
<keyword evidence="3" id="KW-1185">Reference proteome</keyword>
<feature type="compositionally biased region" description="Basic and acidic residues" evidence="1">
    <location>
        <begin position="1785"/>
        <end position="1804"/>
    </location>
</feature>
<evidence type="ECO:0000313" key="2">
    <source>
        <dbReference type="EMBL" id="CAK0844509.1"/>
    </source>
</evidence>
<organism evidence="2 3">
    <name type="scientific">Prorocentrum cordatum</name>
    <dbReference type="NCBI Taxonomy" id="2364126"/>
    <lineage>
        <taxon>Eukaryota</taxon>
        <taxon>Sar</taxon>
        <taxon>Alveolata</taxon>
        <taxon>Dinophyceae</taxon>
        <taxon>Prorocentrales</taxon>
        <taxon>Prorocentraceae</taxon>
        <taxon>Prorocentrum</taxon>
    </lineage>
</organism>
<comment type="caution">
    <text evidence="2">The sequence shown here is derived from an EMBL/GenBank/DDBJ whole genome shotgun (WGS) entry which is preliminary data.</text>
</comment>